<dbReference type="RefSeq" id="WP_068006036.1">
    <property type="nucleotide sequence ID" value="NZ_FOFM01000001.1"/>
</dbReference>
<reference evidence="4 5" key="1">
    <citation type="journal article" date="2016" name="Front. Microbiol.">
        <title>Comparative Genomic Analysis Reveals a Diverse Repertoire of Genes Involved in Prokaryote-Eukaryote Interactions within the Pseudovibrio Genus.</title>
        <authorList>
            <person name="Romano S."/>
            <person name="Fernandez-Guerra A."/>
            <person name="Reen F.J."/>
            <person name="Glockner F.O."/>
            <person name="Crowley S.P."/>
            <person name="O'Sullivan O."/>
            <person name="Cotter P.D."/>
            <person name="Adams C."/>
            <person name="Dobson A.D."/>
            <person name="O'Gara F."/>
        </authorList>
    </citation>
    <scope>NUCLEOTIDE SEQUENCE [LARGE SCALE GENOMIC DNA]</scope>
    <source>
        <strain evidence="4 5">Ad2</strain>
    </source>
</reference>
<evidence type="ECO:0000256" key="1">
    <source>
        <dbReference type="ARBA" id="ARBA00022603"/>
    </source>
</evidence>
<dbReference type="OrthoDB" id="9765084at2"/>
<dbReference type="SUPFAM" id="SSF53335">
    <property type="entry name" value="S-adenosyl-L-methionine-dependent methyltransferases"/>
    <property type="match status" value="1"/>
</dbReference>
<gene>
    <name evidence="4" type="primary">bsmA</name>
    <name evidence="4" type="ORF">PsAD2_02361</name>
</gene>
<evidence type="ECO:0000313" key="4">
    <source>
        <dbReference type="EMBL" id="KZL18845.1"/>
    </source>
</evidence>
<dbReference type="InterPro" id="IPR029063">
    <property type="entry name" value="SAM-dependent_MTases_sf"/>
</dbReference>
<evidence type="ECO:0000256" key="2">
    <source>
        <dbReference type="ARBA" id="ARBA00022679"/>
    </source>
</evidence>
<feature type="domain" description="Methyltransferase" evidence="3">
    <location>
        <begin position="40"/>
        <end position="131"/>
    </location>
</feature>
<dbReference type="PATRIC" id="fig|989403.3.peg.2517"/>
<organism evidence="4 5">
    <name type="scientific">Pseudovibrio axinellae</name>
    <dbReference type="NCBI Taxonomy" id="989403"/>
    <lineage>
        <taxon>Bacteria</taxon>
        <taxon>Pseudomonadati</taxon>
        <taxon>Pseudomonadota</taxon>
        <taxon>Alphaproteobacteria</taxon>
        <taxon>Hyphomicrobiales</taxon>
        <taxon>Stappiaceae</taxon>
        <taxon>Pseudovibrio</taxon>
    </lineage>
</organism>
<keyword evidence="5" id="KW-1185">Reference proteome</keyword>
<dbReference type="Pfam" id="PF13649">
    <property type="entry name" value="Methyltransf_25"/>
    <property type="match status" value="1"/>
</dbReference>
<dbReference type="GO" id="GO:0032259">
    <property type="term" value="P:methylation"/>
    <property type="evidence" value="ECO:0007669"/>
    <property type="project" value="UniProtKB-KW"/>
</dbReference>
<dbReference type="PANTHER" id="PTHR43861">
    <property type="entry name" value="TRANS-ACONITATE 2-METHYLTRANSFERASE-RELATED"/>
    <property type="match status" value="1"/>
</dbReference>
<sequence length="245" mass="27138">MQLNRTNIENSASSFTSLDKDWGADDDYLFNFACQPDGSVLQIACGTGALSEALSQEKVSVVGLDRNPKKIAQAVKRTNDVKWVKADARMVRLSQKFDRIIITGNAFQAFATNTDQILVLQTIASHLKPNGKFAFGMENPKACPWEKWGQKGKPLRVRSVEGQDVSLWQDTAGPDKNGLVFMQTHYKSGGRHISKSNMRRFVHRDHIRDLLEAVGLQATMSYGDWATMSQNDTAPYIIVSGGLSA</sequence>
<dbReference type="AlphaFoldDB" id="A0A165YHF1"/>
<keyword evidence="1 4" id="KW-0489">Methyltransferase</keyword>
<accession>A0A165YHF1</accession>
<dbReference type="CDD" id="cd02440">
    <property type="entry name" value="AdoMet_MTases"/>
    <property type="match status" value="1"/>
</dbReference>
<name>A0A165YHF1_9HYPH</name>
<dbReference type="InterPro" id="IPR041698">
    <property type="entry name" value="Methyltransf_25"/>
</dbReference>
<evidence type="ECO:0000313" key="5">
    <source>
        <dbReference type="Proteomes" id="UP000076577"/>
    </source>
</evidence>
<dbReference type="STRING" id="989403.SAMN05421798_101680"/>
<dbReference type="PANTHER" id="PTHR43861:SF1">
    <property type="entry name" value="TRANS-ACONITATE 2-METHYLTRANSFERASE"/>
    <property type="match status" value="1"/>
</dbReference>
<dbReference type="EC" id="2.1.1.156" evidence="4"/>
<protein>
    <submittedName>
        <fullName evidence="4">Glycine/sarcosine N-methyltransferase</fullName>
        <ecNumber evidence="4">2.1.1.156</ecNumber>
    </submittedName>
</protein>
<evidence type="ECO:0000259" key="3">
    <source>
        <dbReference type="Pfam" id="PF13649"/>
    </source>
</evidence>
<dbReference type="Gene3D" id="2.20.130.10">
    <property type="entry name" value="CAC2371-like domains"/>
    <property type="match status" value="1"/>
</dbReference>
<comment type="caution">
    <text evidence="4">The sequence shown here is derived from an EMBL/GenBank/DDBJ whole genome shotgun (WGS) entry which is preliminary data.</text>
</comment>
<dbReference type="GO" id="GO:0008168">
    <property type="term" value="F:methyltransferase activity"/>
    <property type="evidence" value="ECO:0007669"/>
    <property type="project" value="UniProtKB-KW"/>
</dbReference>
<dbReference type="EMBL" id="LMCB01000017">
    <property type="protein sequence ID" value="KZL18845.1"/>
    <property type="molecule type" value="Genomic_DNA"/>
</dbReference>
<dbReference type="Gene3D" id="3.40.50.150">
    <property type="entry name" value="Vaccinia Virus protein VP39"/>
    <property type="match status" value="1"/>
</dbReference>
<keyword evidence="2 4" id="KW-0808">Transferase</keyword>
<dbReference type="Proteomes" id="UP000076577">
    <property type="component" value="Unassembled WGS sequence"/>
</dbReference>
<proteinExistence type="predicted"/>